<reference evidence="7 8" key="1">
    <citation type="journal article" date="2018" name="Aquat. Microb. Ecol.">
        <title>Gammaproteobacterial methanotrophs dominate.</title>
        <authorList>
            <person name="Rissanen A.J."/>
            <person name="Saarenheimo J."/>
            <person name="Tiirola M."/>
            <person name="Peura S."/>
            <person name="Aalto S.L."/>
            <person name="Karvinen A."/>
            <person name="Nykanen H."/>
        </authorList>
    </citation>
    <scope>NUCLEOTIDE SEQUENCE [LARGE SCALE GENOMIC DNA]</scope>
    <source>
        <strain evidence="7">AMbin10</strain>
    </source>
</reference>
<dbReference type="FunFam" id="3.30.200.20:FF:000264">
    <property type="entry name" value="Protein-ribulosamine 3-kinase, chloroplastic"/>
    <property type="match status" value="1"/>
</dbReference>
<keyword evidence="3" id="KW-0547">Nucleotide-binding</keyword>
<evidence type="ECO:0000256" key="1">
    <source>
        <dbReference type="ARBA" id="ARBA00009460"/>
    </source>
</evidence>
<dbReference type="GO" id="GO:0016301">
    <property type="term" value="F:kinase activity"/>
    <property type="evidence" value="ECO:0007669"/>
    <property type="project" value="UniProtKB-UniRule"/>
</dbReference>
<sequence>MTTDDIFKAIAQQIREATGKAFALHKGVSVGGGCINSAYRLEGDRGAYFIKINLKEQLPMFEAEAIGLHELAATGTVRVPLPICHGVCGDKSYLALEYLELRPTEGTCDRLLGQKLAAMHKITQAYFGWHRDNTIGSTRQPNTRLSDWIEFFARHRLGFQLKLAETHGFGGKLQREGEKLMDCLPAFFATYTPKLSLLHGDLWGGNYAADNTGQPVIFDPACYYGDREADIAMTELFGGFGREFKLAYSNAYPLDEGYQTRKTLYNLYHIINHLNLFGGGYLVQAENMISRLLAEIT</sequence>
<dbReference type="Proteomes" id="UP000249396">
    <property type="component" value="Unassembled WGS sequence"/>
</dbReference>
<evidence type="ECO:0008006" key="9">
    <source>
        <dbReference type="Google" id="ProtNLM"/>
    </source>
</evidence>
<dbReference type="GO" id="GO:0005524">
    <property type="term" value="F:ATP binding"/>
    <property type="evidence" value="ECO:0007669"/>
    <property type="project" value="UniProtKB-KW"/>
</dbReference>
<dbReference type="SUPFAM" id="SSF56112">
    <property type="entry name" value="Protein kinase-like (PK-like)"/>
    <property type="match status" value="1"/>
</dbReference>
<evidence type="ECO:0000313" key="8">
    <source>
        <dbReference type="Proteomes" id="UP000249396"/>
    </source>
</evidence>
<comment type="caution">
    <text evidence="7">The sequence shown here is derived from an EMBL/GenBank/DDBJ whole genome shotgun (WGS) entry which is preliminary data.</text>
</comment>
<keyword evidence="2 6" id="KW-0808">Transferase</keyword>
<protein>
    <recommendedName>
        <fullName evidence="9">Fructosamine kinase family protein</fullName>
    </recommendedName>
</protein>
<dbReference type="PIRSF" id="PIRSF006221">
    <property type="entry name" value="Ketosamine-3-kinase"/>
    <property type="match status" value="1"/>
</dbReference>
<dbReference type="InterPro" id="IPR011009">
    <property type="entry name" value="Kinase-like_dom_sf"/>
</dbReference>
<dbReference type="AlphaFoldDB" id="A0A2W4QZI0"/>
<evidence type="ECO:0000256" key="6">
    <source>
        <dbReference type="PIRNR" id="PIRNR006221"/>
    </source>
</evidence>
<keyword evidence="5" id="KW-0067">ATP-binding</keyword>
<evidence type="ECO:0000256" key="3">
    <source>
        <dbReference type="ARBA" id="ARBA00022741"/>
    </source>
</evidence>
<evidence type="ECO:0000313" key="7">
    <source>
        <dbReference type="EMBL" id="PZN77511.1"/>
    </source>
</evidence>
<comment type="similarity">
    <text evidence="1 6">Belongs to the fructosamine kinase family.</text>
</comment>
<dbReference type="Pfam" id="PF03881">
    <property type="entry name" value="Fructosamin_kin"/>
    <property type="match status" value="1"/>
</dbReference>
<dbReference type="PANTHER" id="PTHR12149:SF8">
    <property type="entry name" value="PROTEIN-RIBULOSAMINE 3-KINASE"/>
    <property type="match status" value="1"/>
</dbReference>
<evidence type="ECO:0000256" key="5">
    <source>
        <dbReference type="ARBA" id="ARBA00022840"/>
    </source>
</evidence>
<dbReference type="GO" id="GO:0005737">
    <property type="term" value="C:cytoplasm"/>
    <property type="evidence" value="ECO:0007669"/>
    <property type="project" value="UniProtKB-ARBA"/>
</dbReference>
<dbReference type="Gene3D" id="3.30.200.20">
    <property type="entry name" value="Phosphorylase Kinase, domain 1"/>
    <property type="match status" value="1"/>
</dbReference>
<evidence type="ECO:0000256" key="2">
    <source>
        <dbReference type="ARBA" id="ARBA00022679"/>
    </source>
</evidence>
<accession>A0A2W4QZI0</accession>
<dbReference type="EMBL" id="QJPH01000334">
    <property type="protein sequence ID" value="PZN77511.1"/>
    <property type="molecule type" value="Genomic_DNA"/>
</dbReference>
<evidence type="ECO:0000256" key="4">
    <source>
        <dbReference type="ARBA" id="ARBA00022777"/>
    </source>
</evidence>
<proteinExistence type="inferred from homology"/>
<dbReference type="PANTHER" id="PTHR12149">
    <property type="entry name" value="FRUCTOSAMINE 3 KINASE-RELATED PROTEIN"/>
    <property type="match status" value="1"/>
</dbReference>
<organism evidence="7 8">
    <name type="scientific">Candidatus Methylumidiphilus alinenensis</name>
    <dbReference type="NCBI Taxonomy" id="2202197"/>
    <lineage>
        <taxon>Bacteria</taxon>
        <taxon>Pseudomonadati</taxon>
        <taxon>Pseudomonadota</taxon>
        <taxon>Gammaproteobacteria</taxon>
        <taxon>Methylococcales</taxon>
        <taxon>Candidatus Methylumidiphilus</taxon>
    </lineage>
</organism>
<gene>
    <name evidence="7" type="ORF">DM484_14570</name>
</gene>
<name>A0A2W4QZI0_9GAMM</name>
<keyword evidence="4 6" id="KW-0418">Kinase</keyword>
<dbReference type="InterPro" id="IPR016477">
    <property type="entry name" value="Fructo-/Ketosamine-3-kinase"/>
</dbReference>
<dbReference type="Gene3D" id="3.90.1200.10">
    <property type="match status" value="1"/>
</dbReference>